<dbReference type="PROSITE" id="PS50042">
    <property type="entry name" value="CNMP_BINDING_3"/>
    <property type="match status" value="3"/>
</dbReference>
<reference evidence="7 8" key="1">
    <citation type="journal article" date="2022" name="G3 (Bethesda)">
        <title>Whole-genome sequence and methylome profiling of the almond [Prunus dulcis (Mill.) D.A. Webb] cultivar 'Nonpareil'.</title>
        <authorList>
            <person name="D'Amico-Willman K.M."/>
            <person name="Ouma W.Z."/>
            <person name="Meulia T."/>
            <person name="Sideli G.M."/>
            <person name="Gradziel T.M."/>
            <person name="Fresnedo-Ramirez J."/>
        </authorList>
    </citation>
    <scope>NUCLEOTIDE SEQUENCE [LARGE SCALE GENOMIC DNA]</scope>
    <source>
        <strain evidence="7">Clone GOH B32 T37-40</strain>
    </source>
</reference>
<feature type="domain" description="Cyclic nucleotide-binding" evidence="6">
    <location>
        <begin position="724"/>
        <end position="801"/>
    </location>
</feature>
<dbReference type="CDD" id="cd00038">
    <property type="entry name" value="CAP_ED"/>
    <property type="match status" value="3"/>
</dbReference>
<feature type="transmembrane region" description="Helical" evidence="5">
    <location>
        <begin position="265"/>
        <end position="282"/>
    </location>
</feature>
<proteinExistence type="predicted"/>
<keyword evidence="1" id="KW-0813">Transport</keyword>
<feature type="transmembrane region" description="Helical" evidence="5">
    <location>
        <begin position="108"/>
        <end position="126"/>
    </location>
</feature>
<dbReference type="GO" id="GO:0016020">
    <property type="term" value="C:membrane"/>
    <property type="evidence" value="ECO:0007669"/>
    <property type="project" value="UniProtKB-SubCell"/>
</dbReference>
<organism evidence="7 8">
    <name type="scientific">Prunus dulcis</name>
    <name type="common">Almond</name>
    <name type="synonym">Amygdalus dulcis</name>
    <dbReference type="NCBI Taxonomy" id="3755"/>
    <lineage>
        <taxon>Eukaryota</taxon>
        <taxon>Viridiplantae</taxon>
        <taxon>Streptophyta</taxon>
        <taxon>Embryophyta</taxon>
        <taxon>Tracheophyta</taxon>
        <taxon>Spermatophyta</taxon>
        <taxon>Magnoliopsida</taxon>
        <taxon>eudicotyledons</taxon>
        <taxon>Gunneridae</taxon>
        <taxon>Pentapetalae</taxon>
        <taxon>rosids</taxon>
        <taxon>fabids</taxon>
        <taxon>Rosales</taxon>
        <taxon>Rosaceae</taxon>
        <taxon>Amygdaloideae</taxon>
        <taxon>Amygdaleae</taxon>
        <taxon>Prunus</taxon>
    </lineage>
</organism>
<dbReference type="Proteomes" id="UP001054821">
    <property type="component" value="Chromosome 4"/>
</dbReference>
<dbReference type="PANTHER" id="PTHR45651">
    <property type="entry name" value="CYCLIC NUCLEOTIDE-GATED ION CHANNEL 15-RELATED-RELATED"/>
    <property type="match status" value="1"/>
</dbReference>
<dbReference type="SUPFAM" id="SSF81324">
    <property type="entry name" value="Voltage-gated potassium channels"/>
    <property type="match status" value="1"/>
</dbReference>
<dbReference type="AlphaFoldDB" id="A0AAD4VYL6"/>
<dbReference type="InterPro" id="IPR018490">
    <property type="entry name" value="cNMP-bd_dom_sf"/>
</dbReference>
<comment type="caution">
    <text evidence="7">The sequence shown here is derived from an EMBL/GenBank/DDBJ whole genome shotgun (WGS) entry which is preliminary data.</text>
</comment>
<feature type="transmembrane region" description="Helical" evidence="5">
    <location>
        <begin position="383"/>
        <end position="401"/>
    </location>
</feature>
<evidence type="ECO:0000256" key="3">
    <source>
        <dbReference type="SAM" id="Coils"/>
    </source>
</evidence>
<sequence length="1064" mass="121168">MGRLPSMDEEGGEVTIPSSSRTIAPENRNDVLARVAHIVRPLVQIIVGIPAFVDEIVRTIAYVIIHVLPCVANDVSEYLDFGEYYYNDEMKEKGILWRIFFSPLTRKNAFIISCIAVSIDPLFFYIPVIDEKNKCLGIDKRLKTAALCLRALPDAAFALHTINHVFRQLKELLHDVNLGYDIVFGILFFSFLSILMGAFLILPIPQLAIVVFFFKSGGSGHFGQRVTTVNVFLVMYYLARVFLIYRFSKYPKNKTKTGVQAALYFFFYVLSSHVLGGFWYFFSIQREISCWHQFCKNAISCGATDYCSGSTSRNITFLNELCPSNPPSATVFNFGIFLDAIQYGITRSMHFPTKFFYCVWWGVRNLSNFGTNMQTSSYVWENCFAIIVSLIGLLLFLYLLGNLQIYMQQALQKSLDKEELERKMDKEELERRLHKVGLCWKIYEKKKKIQECMKMHGISNDTVEKILGGIRENELEKNIDGEVDVNYIFSVLNEDKRGLMRHDICWEKLKNAKELQNMNDQELQMICTYLKPKIFKENEIVVEAGQPLNAMLIIIAGSMQAYLPIRDAGDAHPSTSFETLGKGMFVGEQLLDWAAKTKTFDDQPVSFKTIRCSEKVEAFALTVDDLKTLMHIKRIFLMSKVGFLNIYGALSIHKKLQAIFLWMERNGISDDVAIDIMHGFSQNKLEEKIDDKVDVNYIFSVLEEYGRSILRRHFCMETLKKANELQHMNDRELGMICDYLKPKVFEENAKVVEVGEPLNAMLYIIAGSMQVSLPIADVGEVVPSTSFETIKKGMFVGEQLLDWAAKTKTFDDQPASFKSVRCVEKVEAFALTVDDLKTLVLSGDIFPKSKAGILKIAANSKIREKLEAIFLWMEINGISEDVAIGIMHGFSENKLKENIHAEVDVNYIFSVLDECGRSIMRRHFCTETLKKVKELRTMNDQALGTICDYLKPKMFEENAQVVEAGQPLNAMLYIITGSMQAYMPIRAAGEACPSTSFETLEKGMFVGEQLLDWAAKTKTFYDQPVSFKTVRCVEKVEAFALTVNDLKTLVVSRDIFQRSSKSEV</sequence>
<evidence type="ECO:0000256" key="4">
    <source>
        <dbReference type="SAM" id="MobiDB-lite"/>
    </source>
</evidence>
<feature type="domain" description="Cyclic nucleotide-binding" evidence="6">
    <location>
        <begin position="514"/>
        <end position="591"/>
    </location>
</feature>
<keyword evidence="5" id="KW-1133">Transmembrane helix</keyword>
<dbReference type="InterPro" id="IPR014710">
    <property type="entry name" value="RmlC-like_jellyroll"/>
</dbReference>
<evidence type="ECO:0000313" key="7">
    <source>
        <dbReference type="EMBL" id="KAI5332252.1"/>
    </source>
</evidence>
<name>A0AAD4VYL6_PRUDU</name>
<protein>
    <recommendedName>
        <fullName evidence="6">Cyclic nucleotide-binding domain-containing protein</fullName>
    </recommendedName>
</protein>
<dbReference type="SUPFAM" id="SSF51206">
    <property type="entry name" value="cAMP-binding domain-like"/>
    <property type="match status" value="3"/>
</dbReference>
<dbReference type="EMBL" id="JAJFAZ020000004">
    <property type="protein sequence ID" value="KAI5332252.1"/>
    <property type="molecule type" value="Genomic_DNA"/>
</dbReference>
<feature type="coiled-coil region" evidence="3">
    <location>
        <begin position="403"/>
        <end position="430"/>
    </location>
</feature>
<keyword evidence="1" id="KW-0406">Ion transport</keyword>
<keyword evidence="3" id="KW-0175">Coiled coil</keyword>
<gene>
    <name evidence="7" type="ORF">L3X38_022381</name>
</gene>
<keyword evidence="8" id="KW-1185">Reference proteome</keyword>
<keyword evidence="5" id="KW-0472">Membrane</keyword>
<feature type="region of interest" description="Disordered" evidence="4">
    <location>
        <begin position="1"/>
        <end position="21"/>
    </location>
</feature>
<dbReference type="SMART" id="SM00100">
    <property type="entry name" value="cNMP"/>
    <property type="match status" value="3"/>
</dbReference>
<evidence type="ECO:0000313" key="8">
    <source>
        <dbReference type="Proteomes" id="UP001054821"/>
    </source>
</evidence>
<accession>A0AAD4VYL6</accession>
<feature type="transmembrane region" description="Helical" evidence="5">
    <location>
        <begin position="182"/>
        <end position="214"/>
    </location>
</feature>
<feature type="domain" description="Cyclic nucleotide-binding" evidence="6">
    <location>
        <begin position="934"/>
        <end position="1011"/>
    </location>
</feature>
<keyword evidence="1" id="KW-1071">Ligand-gated ion channel</keyword>
<feature type="transmembrane region" description="Helical" evidence="5">
    <location>
        <begin position="226"/>
        <end position="245"/>
    </location>
</feature>
<evidence type="ECO:0000259" key="6">
    <source>
        <dbReference type="PROSITE" id="PS50042"/>
    </source>
</evidence>
<evidence type="ECO:0000256" key="5">
    <source>
        <dbReference type="SAM" id="Phobius"/>
    </source>
</evidence>
<keyword evidence="5" id="KW-0812">Transmembrane</keyword>
<dbReference type="GO" id="GO:0034220">
    <property type="term" value="P:monoatomic ion transmembrane transport"/>
    <property type="evidence" value="ECO:0007669"/>
    <property type="project" value="UniProtKB-KW"/>
</dbReference>
<dbReference type="PANTHER" id="PTHR45651:SF68">
    <property type="entry name" value="ION TRANSPORT DOMAIN-CONTAINING PROTEIN"/>
    <property type="match status" value="1"/>
</dbReference>
<keyword evidence="2" id="KW-0407">Ion channel</keyword>
<dbReference type="Gene3D" id="2.60.120.10">
    <property type="entry name" value="Jelly Rolls"/>
    <property type="match status" value="3"/>
</dbReference>
<evidence type="ECO:0000256" key="2">
    <source>
        <dbReference type="ARBA" id="ARBA00023303"/>
    </source>
</evidence>
<dbReference type="InterPro" id="IPR000595">
    <property type="entry name" value="cNMP-bd_dom"/>
</dbReference>
<evidence type="ECO:0000256" key="1">
    <source>
        <dbReference type="ARBA" id="ARBA00023286"/>
    </source>
</evidence>